<keyword evidence="6 11" id="KW-0472">Membrane</keyword>
<evidence type="ECO:0000256" key="10">
    <source>
        <dbReference type="RuleBase" id="RU000688"/>
    </source>
</evidence>
<keyword evidence="5 10" id="KW-0297">G-protein coupled receptor</keyword>
<evidence type="ECO:0000256" key="1">
    <source>
        <dbReference type="ARBA" id="ARBA00004651"/>
    </source>
</evidence>
<organism evidence="13 14">
    <name type="scientific">Clytia hemisphaerica</name>
    <dbReference type="NCBI Taxonomy" id="252671"/>
    <lineage>
        <taxon>Eukaryota</taxon>
        <taxon>Metazoa</taxon>
        <taxon>Cnidaria</taxon>
        <taxon>Hydrozoa</taxon>
        <taxon>Hydroidolina</taxon>
        <taxon>Leptothecata</taxon>
        <taxon>Obeliida</taxon>
        <taxon>Clytiidae</taxon>
        <taxon>Clytia</taxon>
    </lineage>
</organism>
<comment type="subcellular location">
    <subcellularLocation>
        <location evidence="1">Cell membrane</location>
        <topology evidence="1">Multi-pass membrane protein</topology>
    </subcellularLocation>
</comment>
<dbReference type="PROSITE" id="PS00237">
    <property type="entry name" value="G_PROTEIN_RECEP_F1_1"/>
    <property type="match status" value="1"/>
</dbReference>
<evidence type="ECO:0000259" key="12">
    <source>
        <dbReference type="PROSITE" id="PS50262"/>
    </source>
</evidence>
<dbReference type="PANTHER" id="PTHR24246:SF27">
    <property type="entry name" value="ADENOSINE RECEPTOR, ISOFORM A"/>
    <property type="match status" value="1"/>
</dbReference>
<dbReference type="GO" id="GO:0004930">
    <property type="term" value="F:G protein-coupled receptor activity"/>
    <property type="evidence" value="ECO:0007669"/>
    <property type="project" value="UniProtKB-KW"/>
</dbReference>
<evidence type="ECO:0000256" key="8">
    <source>
        <dbReference type="ARBA" id="ARBA00023180"/>
    </source>
</evidence>
<evidence type="ECO:0000256" key="9">
    <source>
        <dbReference type="ARBA" id="ARBA00023224"/>
    </source>
</evidence>
<evidence type="ECO:0000256" key="6">
    <source>
        <dbReference type="ARBA" id="ARBA00023136"/>
    </source>
</evidence>
<evidence type="ECO:0000256" key="2">
    <source>
        <dbReference type="ARBA" id="ARBA00022475"/>
    </source>
</evidence>
<feature type="transmembrane region" description="Helical" evidence="11">
    <location>
        <begin position="48"/>
        <end position="73"/>
    </location>
</feature>
<evidence type="ECO:0000256" key="5">
    <source>
        <dbReference type="ARBA" id="ARBA00023040"/>
    </source>
</evidence>
<dbReference type="OrthoDB" id="5961072at2759"/>
<sequence>MLSSFLSQSIVIINCFLFNREIKNIFMVMETCTSPYPSRDELTDGQSLTLIIAFTILTPMTLLLNGFLIYGLYKTNQYRNVFSRFIMVLSMSDFCIGLFVQPVVIYLFIPGRDNCAASWYLTLSGYVFLNFSGLVIFMVSIDRFFRLRRSNGYTQKVTLNKVNLALASAFIFSILTAIAAYVSAIYNFFCIFNMSIISINFISATGILNFYFLAWRNVRKRISSIRNVSTRCSTHSAQFDISTSDKKSETHRVKGSLMSVLSKSKLSLVSRRTRPHYDAAMTRTVAAILVCCCATYPPYFIVSFYRSVMFTLEGHCDRKSHPTNIWFFWSFFLMFLNCVINVILYSCHNRQLKDLLRSMTSCLSGDEGSSTSEKTNEHSLAANILKSKQKPSFV</sequence>
<feature type="transmembrane region" description="Helical" evidence="11">
    <location>
        <begin position="280"/>
        <end position="305"/>
    </location>
</feature>
<evidence type="ECO:0000256" key="4">
    <source>
        <dbReference type="ARBA" id="ARBA00022989"/>
    </source>
</evidence>
<feature type="transmembrane region" description="Helical" evidence="11">
    <location>
        <begin position="162"/>
        <end position="186"/>
    </location>
</feature>
<dbReference type="SUPFAM" id="SSF81321">
    <property type="entry name" value="Family A G protein-coupled receptor-like"/>
    <property type="match status" value="1"/>
</dbReference>
<feature type="transmembrane region" description="Helical" evidence="11">
    <location>
        <begin position="325"/>
        <end position="347"/>
    </location>
</feature>
<evidence type="ECO:0000256" key="11">
    <source>
        <dbReference type="SAM" id="Phobius"/>
    </source>
</evidence>
<dbReference type="InterPro" id="IPR017452">
    <property type="entry name" value="GPCR_Rhodpsn_7TM"/>
</dbReference>
<dbReference type="PROSITE" id="PS50262">
    <property type="entry name" value="G_PROTEIN_RECEP_F1_2"/>
    <property type="match status" value="1"/>
</dbReference>
<dbReference type="CDD" id="cd00637">
    <property type="entry name" value="7tm_classA_rhodopsin-like"/>
    <property type="match status" value="1"/>
</dbReference>
<dbReference type="PANTHER" id="PTHR24246">
    <property type="entry name" value="OLFACTORY RECEPTOR AND ADENOSINE RECEPTOR"/>
    <property type="match status" value="1"/>
</dbReference>
<evidence type="ECO:0000256" key="7">
    <source>
        <dbReference type="ARBA" id="ARBA00023170"/>
    </source>
</evidence>
<proteinExistence type="inferred from homology"/>
<feature type="transmembrane region" description="Helical" evidence="11">
    <location>
        <begin position="192"/>
        <end position="214"/>
    </location>
</feature>
<reference evidence="13" key="1">
    <citation type="submission" date="2021-01" db="UniProtKB">
        <authorList>
            <consortium name="EnsemblMetazoa"/>
        </authorList>
    </citation>
    <scope>IDENTIFICATION</scope>
</reference>
<keyword evidence="3 10" id="KW-0812">Transmembrane</keyword>
<dbReference type="Proteomes" id="UP000594262">
    <property type="component" value="Unplaced"/>
</dbReference>
<feature type="domain" description="G-protein coupled receptors family 1 profile" evidence="12">
    <location>
        <begin position="64"/>
        <end position="345"/>
    </location>
</feature>
<evidence type="ECO:0000313" key="14">
    <source>
        <dbReference type="Proteomes" id="UP000594262"/>
    </source>
</evidence>
<feature type="transmembrane region" description="Helical" evidence="11">
    <location>
        <begin position="85"/>
        <end position="109"/>
    </location>
</feature>
<keyword evidence="2" id="KW-1003">Cell membrane</keyword>
<evidence type="ECO:0000256" key="3">
    <source>
        <dbReference type="ARBA" id="ARBA00022692"/>
    </source>
</evidence>
<dbReference type="GO" id="GO:0005886">
    <property type="term" value="C:plasma membrane"/>
    <property type="evidence" value="ECO:0007669"/>
    <property type="project" value="UniProtKB-SubCell"/>
</dbReference>
<keyword evidence="7 10" id="KW-0675">Receptor</keyword>
<dbReference type="EnsemblMetazoa" id="CLYHEMT019010.1">
    <property type="protein sequence ID" value="CLYHEMP019010.1"/>
    <property type="gene ID" value="CLYHEMG019010"/>
</dbReference>
<dbReference type="Pfam" id="PF00001">
    <property type="entry name" value="7tm_1"/>
    <property type="match status" value="1"/>
</dbReference>
<keyword evidence="14" id="KW-1185">Reference proteome</keyword>
<evidence type="ECO:0000313" key="13">
    <source>
        <dbReference type="EnsemblMetazoa" id="CLYHEMP019010.1"/>
    </source>
</evidence>
<feature type="transmembrane region" description="Helical" evidence="11">
    <location>
        <begin position="121"/>
        <end position="141"/>
    </location>
</feature>
<dbReference type="Gene3D" id="1.20.1070.10">
    <property type="entry name" value="Rhodopsin 7-helix transmembrane proteins"/>
    <property type="match status" value="1"/>
</dbReference>
<accession>A0A7M5X8R3</accession>
<name>A0A7M5X8R3_9CNID</name>
<keyword evidence="9 10" id="KW-0807">Transducer</keyword>
<dbReference type="InterPro" id="IPR000276">
    <property type="entry name" value="GPCR_Rhodpsn"/>
</dbReference>
<keyword evidence="8" id="KW-0325">Glycoprotein</keyword>
<dbReference type="AlphaFoldDB" id="A0A7M5X8R3"/>
<keyword evidence="4 11" id="KW-1133">Transmembrane helix</keyword>
<dbReference type="PRINTS" id="PR00237">
    <property type="entry name" value="GPCRRHODOPSN"/>
</dbReference>
<protein>
    <recommendedName>
        <fullName evidence="12">G-protein coupled receptors family 1 profile domain-containing protein</fullName>
    </recommendedName>
</protein>
<comment type="similarity">
    <text evidence="10">Belongs to the G-protein coupled receptor 1 family.</text>
</comment>